<organism evidence="1 2">
    <name type="scientific">Streptacidiphilus cavernicola</name>
    <dbReference type="NCBI Taxonomy" id="3342716"/>
    <lineage>
        <taxon>Bacteria</taxon>
        <taxon>Bacillati</taxon>
        <taxon>Actinomycetota</taxon>
        <taxon>Actinomycetes</taxon>
        <taxon>Kitasatosporales</taxon>
        <taxon>Streptomycetaceae</taxon>
        <taxon>Streptacidiphilus</taxon>
    </lineage>
</organism>
<name>A0ABV6UKH8_9ACTN</name>
<comment type="caution">
    <text evidence="1">The sequence shown here is derived from an EMBL/GenBank/DDBJ whole genome shotgun (WGS) entry which is preliminary data.</text>
</comment>
<keyword evidence="2" id="KW-1185">Reference proteome</keyword>
<dbReference type="RefSeq" id="WP_030262645.1">
    <property type="nucleotide sequence ID" value="NZ_JBHEZZ010000005.1"/>
</dbReference>
<accession>A0ABV6UKH8</accession>
<sequence length="127" mass="12607">MHVSLLRGVGVATAVYGALVALRPDLLAKPSGLVDSDGSTADATAVSLRPLGWRDAASGLAMATAPAGAPLATAALLRVAADFGDAVLLGATLPDRSTRLKAVAVSVGWGTLSVIGLLAPSGVDRHQ</sequence>
<reference evidence="1 2" key="1">
    <citation type="submission" date="2024-09" db="EMBL/GenBank/DDBJ databases">
        <authorList>
            <person name="Lee S.D."/>
        </authorList>
    </citation>
    <scope>NUCLEOTIDE SEQUENCE [LARGE SCALE GENOMIC DNA]</scope>
    <source>
        <strain evidence="1 2">N1-5</strain>
    </source>
</reference>
<evidence type="ECO:0000313" key="1">
    <source>
        <dbReference type="EMBL" id="MFC1401954.1"/>
    </source>
</evidence>
<dbReference type="Proteomes" id="UP001592528">
    <property type="component" value="Unassembled WGS sequence"/>
</dbReference>
<evidence type="ECO:0008006" key="3">
    <source>
        <dbReference type="Google" id="ProtNLM"/>
    </source>
</evidence>
<protein>
    <recommendedName>
        <fullName evidence="3">DUF4267 domain-containing protein</fullName>
    </recommendedName>
</protein>
<evidence type="ECO:0000313" key="2">
    <source>
        <dbReference type="Proteomes" id="UP001592528"/>
    </source>
</evidence>
<dbReference type="EMBL" id="JBHEZZ010000005">
    <property type="protein sequence ID" value="MFC1401954.1"/>
    <property type="molecule type" value="Genomic_DNA"/>
</dbReference>
<proteinExistence type="predicted"/>
<gene>
    <name evidence="1" type="ORF">ACEZDJ_11725</name>
</gene>